<dbReference type="AlphaFoldDB" id="A0A8B8E110"/>
<keyword evidence="5" id="KW-1185">Reference proteome</keyword>
<dbReference type="OrthoDB" id="408373at2759"/>
<dbReference type="PRINTS" id="PR00412">
    <property type="entry name" value="EPOXHYDRLASE"/>
</dbReference>
<comment type="similarity">
    <text evidence="2">Belongs to the AB hydrolase superfamily. Epoxide hydrolase family.</text>
</comment>
<dbReference type="InterPro" id="IPR000639">
    <property type="entry name" value="Epox_hydrolase-like"/>
</dbReference>
<evidence type="ECO:0000256" key="3">
    <source>
        <dbReference type="SAM" id="Phobius"/>
    </source>
</evidence>
<sequence>MELKQVVRLALVAVFSCIYSTLVFISMLFRPKWLIGGFRKKSKLDQPPKCLTDESLGTHGYIHLEEVRIHYVAAGTEGKPLMLLVHGFPEFWYSWRYQLREFSKEYRVVAIDQRGYGDSDKPSGVSSYTTEKLSQDIKQLIPALGYRNCILVGHDWGGAVVFNFANKYPEMVAKLVVLNAPHGAVMFKELMTNYKQFFMSWYMFFFQMPFLPEFFMEHNGCSSLNLMFRDMDKKRIKNCSDEDIDAYKYTFCKKGNGFTGPLNYYRAALRSPIDKRIFNPIEVPTLIVWGAKDLALNRNLPELSKKYIKNCTIKYVEEATHWVQMDGYEEVNKYIWEFVKP</sequence>
<keyword evidence="3" id="KW-0472">Membrane</keyword>
<organism evidence="5 6">
    <name type="scientific">Crassostrea virginica</name>
    <name type="common">Eastern oyster</name>
    <dbReference type="NCBI Taxonomy" id="6565"/>
    <lineage>
        <taxon>Eukaryota</taxon>
        <taxon>Metazoa</taxon>
        <taxon>Spiralia</taxon>
        <taxon>Lophotrochozoa</taxon>
        <taxon>Mollusca</taxon>
        <taxon>Bivalvia</taxon>
        <taxon>Autobranchia</taxon>
        <taxon>Pteriomorphia</taxon>
        <taxon>Ostreida</taxon>
        <taxon>Ostreoidea</taxon>
        <taxon>Ostreidae</taxon>
        <taxon>Crassostrea</taxon>
    </lineage>
</organism>
<evidence type="ECO:0000313" key="6">
    <source>
        <dbReference type="RefSeq" id="XP_022333925.1"/>
    </source>
</evidence>
<keyword evidence="3" id="KW-1133">Transmembrane helix</keyword>
<keyword evidence="3" id="KW-0812">Transmembrane</keyword>
<dbReference type="PANTHER" id="PTHR43329">
    <property type="entry name" value="EPOXIDE HYDROLASE"/>
    <property type="match status" value="1"/>
</dbReference>
<dbReference type="KEGG" id="cvn:111130929"/>
<dbReference type="InterPro" id="IPR029058">
    <property type="entry name" value="AB_hydrolase_fold"/>
</dbReference>
<feature type="domain" description="AB hydrolase-1" evidence="4">
    <location>
        <begin position="80"/>
        <end position="327"/>
    </location>
</feature>
<proteinExistence type="inferred from homology"/>
<keyword evidence="1" id="KW-0378">Hydrolase</keyword>
<dbReference type="Gene3D" id="3.40.50.1820">
    <property type="entry name" value="alpha/beta hydrolase"/>
    <property type="match status" value="1"/>
</dbReference>
<reference evidence="6" key="1">
    <citation type="submission" date="2025-08" db="UniProtKB">
        <authorList>
            <consortium name="RefSeq"/>
        </authorList>
    </citation>
    <scope>IDENTIFICATION</scope>
    <source>
        <tissue evidence="6">Whole sample</tissue>
    </source>
</reference>
<feature type="transmembrane region" description="Helical" evidence="3">
    <location>
        <begin position="6"/>
        <end position="29"/>
    </location>
</feature>
<gene>
    <name evidence="6" type="primary">LOC111130929</name>
</gene>
<dbReference type="InterPro" id="IPR000073">
    <property type="entry name" value="AB_hydrolase_1"/>
</dbReference>
<dbReference type="Proteomes" id="UP000694844">
    <property type="component" value="Chromosome 4"/>
</dbReference>
<dbReference type="GO" id="GO:0004301">
    <property type="term" value="F:epoxide hydrolase activity"/>
    <property type="evidence" value="ECO:0007669"/>
    <property type="project" value="UniProtKB-ARBA"/>
</dbReference>
<dbReference type="SUPFAM" id="SSF53474">
    <property type="entry name" value="alpha/beta-Hydrolases"/>
    <property type="match status" value="1"/>
</dbReference>
<protein>
    <submittedName>
        <fullName evidence="6">Epoxide hydrolase 4-like</fullName>
    </submittedName>
</protein>
<evidence type="ECO:0000259" key="4">
    <source>
        <dbReference type="Pfam" id="PF00561"/>
    </source>
</evidence>
<accession>A0A8B8E110</accession>
<name>A0A8B8E110_CRAVI</name>
<evidence type="ECO:0000256" key="1">
    <source>
        <dbReference type="ARBA" id="ARBA00022801"/>
    </source>
</evidence>
<dbReference type="Pfam" id="PF00561">
    <property type="entry name" value="Abhydrolase_1"/>
    <property type="match status" value="1"/>
</dbReference>
<dbReference type="RefSeq" id="XP_022333925.1">
    <property type="nucleotide sequence ID" value="XM_022478217.1"/>
</dbReference>
<dbReference type="GeneID" id="111130929"/>
<dbReference type="PRINTS" id="PR00111">
    <property type="entry name" value="ABHYDROLASE"/>
</dbReference>
<evidence type="ECO:0000256" key="2">
    <source>
        <dbReference type="ARBA" id="ARBA00038334"/>
    </source>
</evidence>
<evidence type="ECO:0000313" key="5">
    <source>
        <dbReference type="Proteomes" id="UP000694844"/>
    </source>
</evidence>